<gene>
    <name evidence="1" type="ORF">J2Z56_001857</name>
    <name evidence="2" type="ORF">J2Z57_001980</name>
</gene>
<dbReference type="PROSITE" id="PS51257">
    <property type="entry name" value="PROKAR_LIPOPROTEIN"/>
    <property type="match status" value="1"/>
</dbReference>
<proteinExistence type="predicted"/>
<dbReference type="EMBL" id="JAUSUU010000005">
    <property type="protein sequence ID" value="MDQ0335532.1"/>
    <property type="molecule type" value="Genomic_DNA"/>
</dbReference>
<evidence type="ECO:0000313" key="2">
    <source>
        <dbReference type="EMBL" id="MDQ0335532.1"/>
    </source>
</evidence>
<evidence type="ECO:0000313" key="4">
    <source>
        <dbReference type="Proteomes" id="UP001231587"/>
    </source>
</evidence>
<comment type="caution">
    <text evidence="1">The sequence shown here is derived from an EMBL/GenBank/DDBJ whole genome shotgun (WGS) entry which is preliminary data.</text>
</comment>
<dbReference type="Proteomes" id="UP001231587">
    <property type="component" value="Unassembled WGS sequence"/>
</dbReference>
<dbReference type="AlphaFoldDB" id="A0A9X0YN24"/>
<dbReference type="Proteomes" id="UP001138672">
    <property type="component" value="Unassembled WGS sequence"/>
</dbReference>
<accession>A0A9X0YN24</accession>
<keyword evidence="4" id="KW-1185">Reference proteome</keyword>
<reference evidence="1" key="1">
    <citation type="submission" date="2021-03" db="EMBL/GenBank/DDBJ databases">
        <title>Genomic Encyclopedia of Type Strains, Phase IV (KMG-IV): sequencing the most valuable type-strain genomes for metagenomic binning, comparative biology and taxonomic classification.</title>
        <authorList>
            <person name="Goeker M."/>
        </authorList>
    </citation>
    <scope>NUCLEOTIDE SEQUENCE</scope>
    <source>
        <strain evidence="1">DSM 15523</strain>
        <strain evidence="2 4">DSM 16476</strain>
    </source>
</reference>
<dbReference type="EMBL" id="JAGGJQ010000004">
    <property type="protein sequence ID" value="MBP1839933.1"/>
    <property type="molecule type" value="Genomic_DNA"/>
</dbReference>
<evidence type="ECO:0000313" key="1">
    <source>
        <dbReference type="EMBL" id="MBP1839933.1"/>
    </source>
</evidence>
<sequence length="182" mass="20610">MKNLNAHIKSIFYLLIVLVTVSCDNLDDFTKFDITYDESVTIPATVPIDIPFTISTPEIETNSESTFSINDTSEDLIEDITLSEFRLTLTSPSDEDFSFLETIEIYIAADGLEDTKLAWNTTPIENGTHVMYLETSDEDLKNYIFQDSFYLKIETGIDEVLTEDYDIDIKTVFAVDAKILGI</sequence>
<name>A0A9X0YN24_9FLAO</name>
<protein>
    <submittedName>
        <fullName evidence="1">Uncharacterized protein</fullName>
    </submittedName>
</protein>
<evidence type="ECO:0000313" key="3">
    <source>
        <dbReference type="Proteomes" id="UP001138672"/>
    </source>
</evidence>
<dbReference type="RefSeq" id="WP_069727784.1">
    <property type="nucleotide sequence ID" value="NZ_JAGGJQ010000004.1"/>
</dbReference>
<organism evidence="1 3">
    <name type="scientific">Formosa algae</name>
    <dbReference type="NCBI Taxonomy" id="225843"/>
    <lineage>
        <taxon>Bacteria</taxon>
        <taxon>Pseudomonadati</taxon>
        <taxon>Bacteroidota</taxon>
        <taxon>Flavobacteriia</taxon>
        <taxon>Flavobacteriales</taxon>
        <taxon>Flavobacteriaceae</taxon>
        <taxon>Formosa</taxon>
    </lineage>
</organism>